<dbReference type="Pfam" id="PF01083">
    <property type="entry name" value="Cutinase"/>
    <property type="match status" value="1"/>
</dbReference>
<keyword evidence="2" id="KW-0719">Serine esterase</keyword>
<evidence type="ECO:0000256" key="5">
    <source>
        <dbReference type="SAM" id="MobiDB-lite"/>
    </source>
</evidence>
<evidence type="ECO:0000313" key="7">
    <source>
        <dbReference type="EMBL" id="WLF51521.1"/>
    </source>
</evidence>
<keyword evidence="7" id="KW-0614">Plasmid</keyword>
<dbReference type="EMBL" id="CP130955">
    <property type="protein sequence ID" value="WLF51521.1"/>
    <property type="molecule type" value="Genomic_DNA"/>
</dbReference>
<evidence type="ECO:0000256" key="6">
    <source>
        <dbReference type="SAM" id="SignalP"/>
    </source>
</evidence>
<dbReference type="PANTHER" id="PTHR33630:SF9">
    <property type="entry name" value="CUTINASE 4"/>
    <property type="match status" value="1"/>
</dbReference>
<gene>
    <name evidence="7" type="ORF">Q5707_39250</name>
</gene>
<evidence type="ECO:0000256" key="4">
    <source>
        <dbReference type="ARBA" id="ARBA00023157"/>
    </source>
</evidence>
<reference evidence="7" key="1">
    <citation type="submission" date="2023-07" db="EMBL/GenBank/DDBJ databases">
        <title>Genomic analysis of Rhodococcus opacus VOC-14 with glycol ethers degradation activity.</title>
        <authorList>
            <person name="Narkevich D.A."/>
            <person name="Hlushen A.M."/>
            <person name="Akhremchuk A.E."/>
            <person name="Sikolenko M.A."/>
            <person name="Valentovich L.N."/>
        </authorList>
    </citation>
    <scope>NUCLEOTIDE SEQUENCE</scope>
    <source>
        <strain evidence="7">VOC-14</strain>
        <plasmid evidence="7">pRho-VOC14-C86</plasmid>
    </source>
</reference>
<dbReference type="Gene3D" id="3.40.50.1820">
    <property type="entry name" value="alpha/beta hydrolase"/>
    <property type="match status" value="1"/>
</dbReference>
<proteinExistence type="inferred from homology"/>
<protein>
    <submittedName>
        <fullName evidence="7">Cutinase family protein</fullName>
    </submittedName>
</protein>
<evidence type="ECO:0000256" key="2">
    <source>
        <dbReference type="ARBA" id="ARBA00022487"/>
    </source>
</evidence>
<dbReference type="SMART" id="SM01110">
    <property type="entry name" value="Cutinase"/>
    <property type="match status" value="1"/>
</dbReference>
<dbReference type="PANTHER" id="PTHR33630">
    <property type="entry name" value="CUTINASE RV1984C-RELATED-RELATED"/>
    <property type="match status" value="1"/>
</dbReference>
<feature type="compositionally biased region" description="Low complexity" evidence="5">
    <location>
        <begin position="474"/>
        <end position="518"/>
    </location>
</feature>
<feature type="signal peptide" evidence="6">
    <location>
        <begin position="1"/>
        <end position="26"/>
    </location>
</feature>
<feature type="region of interest" description="Disordered" evidence="5">
    <location>
        <begin position="472"/>
        <end position="518"/>
    </location>
</feature>
<feature type="region of interest" description="Disordered" evidence="5">
    <location>
        <begin position="181"/>
        <end position="203"/>
    </location>
</feature>
<keyword evidence="3" id="KW-0378">Hydrolase</keyword>
<dbReference type="AlphaFoldDB" id="A0AAX3YR11"/>
<dbReference type="InterPro" id="IPR000675">
    <property type="entry name" value="Cutinase/axe"/>
</dbReference>
<comment type="similarity">
    <text evidence="1">Belongs to the cutinase family.</text>
</comment>
<keyword evidence="4" id="KW-1015">Disulfide bond</keyword>
<accession>A0AAX3YR11</accession>
<evidence type="ECO:0000256" key="3">
    <source>
        <dbReference type="ARBA" id="ARBA00022801"/>
    </source>
</evidence>
<dbReference type="GO" id="GO:0052689">
    <property type="term" value="F:carboxylic ester hydrolase activity"/>
    <property type="evidence" value="ECO:0007669"/>
    <property type="project" value="UniProtKB-KW"/>
</dbReference>
<evidence type="ECO:0000313" key="8">
    <source>
        <dbReference type="Proteomes" id="UP001231166"/>
    </source>
</evidence>
<dbReference type="SUPFAM" id="SSF53474">
    <property type="entry name" value="alpha/beta-Hydrolases"/>
    <property type="match status" value="1"/>
</dbReference>
<feature type="chain" id="PRO_5043556411" evidence="6">
    <location>
        <begin position="27"/>
        <end position="518"/>
    </location>
</feature>
<geneLocation type="plasmid" evidence="7 8">
    <name>pRho-VOC14-C86</name>
</geneLocation>
<name>A0AAX3YR11_RHOOP</name>
<evidence type="ECO:0000256" key="1">
    <source>
        <dbReference type="ARBA" id="ARBA00007534"/>
    </source>
</evidence>
<dbReference type="InterPro" id="IPR029058">
    <property type="entry name" value="AB_hydrolase_fold"/>
</dbReference>
<dbReference type="RefSeq" id="WP_304710713.1">
    <property type="nucleotide sequence ID" value="NZ_CP130955.1"/>
</dbReference>
<sequence length="518" mass="51474">MKLLPRVAAAAAVAVIGVGSAGTAYAAPAGPASELVGDSCPALFALGIQGTGESSPDTPATLDTGMLSQVFMPMMVKTTNSAGDTLAGRAYVPYPAGFGGAVPGANVPYSQSVEEGLQNLIDTAAEVAQACPNTVFTGAGYSQGAHVMSMFAKHVGAGEGPIPANKLVGVALFGDPTRAPGSPLFPGAAGQTSPKPAPGTTGAQVEKISAPAQATPEGGGIGPTADTAVAYGSLTGRVASICEPGDLSCDAPANAPIMRAVTNIAGQSELSSGDPIQSLTSISEALALTTIKTAVPVINEDIQGTTLANLSIDPKKSLSERVAIASDPRTEMPTAQEAISAVLKVGTIGFNAVKTVAKEVLTPANIAQLATVGLANPAAGVALFATKLVGAIPKLMPPATTSRLTRQAFDVVKDNISDNADLVSTTALTKYWNTVRAHGSYGSTPVTASGQSAAQFVAEWFAALAKDVAAGTDSSSVTSTPRVTSPTTTAPRTSSSTTPASSGATSARPTSTSPVAAG</sequence>
<dbReference type="Proteomes" id="UP001231166">
    <property type="component" value="Plasmid pRho-VOC14-C86"/>
</dbReference>
<organism evidence="7 8">
    <name type="scientific">Rhodococcus opacus</name>
    <name type="common">Nocardia opaca</name>
    <dbReference type="NCBI Taxonomy" id="37919"/>
    <lineage>
        <taxon>Bacteria</taxon>
        <taxon>Bacillati</taxon>
        <taxon>Actinomycetota</taxon>
        <taxon>Actinomycetes</taxon>
        <taxon>Mycobacteriales</taxon>
        <taxon>Nocardiaceae</taxon>
        <taxon>Rhodococcus</taxon>
    </lineage>
</organism>
<keyword evidence="6" id="KW-0732">Signal</keyword>